<comment type="subcellular location">
    <subcellularLocation>
        <location evidence="9">Cytoplasm</location>
    </subcellularLocation>
</comment>
<dbReference type="InterPro" id="IPR041445">
    <property type="entry name" value="AAA_lid_4"/>
</dbReference>
<dbReference type="SUPFAM" id="SSF46785">
    <property type="entry name" value="Winged helix' DNA-binding domain"/>
    <property type="match status" value="1"/>
</dbReference>
<protein>
    <recommendedName>
        <fullName evidence="9">Holliday junction branch migration complex subunit RuvB</fullName>
        <ecNumber evidence="9">3.6.4.-</ecNumber>
    </recommendedName>
</protein>
<evidence type="ECO:0000256" key="8">
    <source>
        <dbReference type="ARBA" id="ARBA00023204"/>
    </source>
</evidence>
<evidence type="ECO:0000256" key="6">
    <source>
        <dbReference type="ARBA" id="ARBA00023125"/>
    </source>
</evidence>
<dbReference type="GO" id="GO:0006281">
    <property type="term" value="P:DNA repair"/>
    <property type="evidence" value="ECO:0007669"/>
    <property type="project" value="UniProtKB-UniRule"/>
</dbReference>
<dbReference type="EMBL" id="MEYV01000013">
    <property type="protein sequence ID" value="OGD40078.1"/>
    <property type="molecule type" value="Genomic_DNA"/>
</dbReference>
<evidence type="ECO:0000256" key="7">
    <source>
        <dbReference type="ARBA" id="ARBA00023172"/>
    </source>
</evidence>
<dbReference type="GO" id="GO:0000400">
    <property type="term" value="F:four-way junction DNA binding"/>
    <property type="evidence" value="ECO:0007669"/>
    <property type="project" value="UniProtKB-UniRule"/>
</dbReference>
<dbReference type="NCBIfam" id="NF000868">
    <property type="entry name" value="PRK00080.1"/>
    <property type="match status" value="1"/>
</dbReference>
<dbReference type="Pfam" id="PF05491">
    <property type="entry name" value="WHD_RuvB"/>
    <property type="match status" value="1"/>
</dbReference>
<dbReference type="GO" id="GO:0005524">
    <property type="term" value="F:ATP binding"/>
    <property type="evidence" value="ECO:0007669"/>
    <property type="project" value="UniProtKB-UniRule"/>
</dbReference>
<feature type="binding site" evidence="9">
    <location>
        <position position="63"/>
    </location>
    <ligand>
        <name>ATP</name>
        <dbReference type="ChEBI" id="CHEBI:30616"/>
    </ligand>
</feature>
<feature type="binding site" evidence="9">
    <location>
        <position position="67"/>
    </location>
    <ligand>
        <name>ATP</name>
        <dbReference type="ChEBI" id="CHEBI:30616"/>
    </ligand>
</feature>
<dbReference type="InterPro" id="IPR008824">
    <property type="entry name" value="RuvB-like_N"/>
</dbReference>
<evidence type="ECO:0000256" key="9">
    <source>
        <dbReference type="HAMAP-Rule" id="MF_00016"/>
    </source>
</evidence>
<feature type="binding site" evidence="9">
    <location>
        <position position="68"/>
    </location>
    <ligand>
        <name>ATP</name>
        <dbReference type="ChEBI" id="CHEBI:30616"/>
    </ligand>
</feature>
<evidence type="ECO:0000256" key="3">
    <source>
        <dbReference type="ARBA" id="ARBA00022763"/>
    </source>
</evidence>
<organism evidence="11 12">
    <name type="scientific">Candidatus Azambacteria bacterium RIFCSPLOWO2_02_FULL_44_14</name>
    <dbReference type="NCBI Taxonomy" id="1797306"/>
    <lineage>
        <taxon>Bacteria</taxon>
        <taxon>Candidatus Azamiibacteriota</taxon>
    </lineage>
</organism>
<reference evidence="11 12" key="1">
    <citation type="journal article" date="2016" name="Nat. Commun.">
        <title>Thousands of microbial genomes shed light on interconnected biogeochemical processes in an aquifer system.</title>
        <authorList>
            <person name="Anantharaman K."/>
            <person name="Brown C.T."/>
            <person name="Hug L.A."/>
            <person name="Sharon I."/>
            <person name="Castelle C.J."/>
            <person name="Probst A.J."/>
            <person name="Thomas B.C."/>
            <person name="Singh A."/>
            <person name="Wilkins M.J."/>
            <person name="Karaoz U."/>
            <person name="Brodie E.L."/>
            <person name="Williams K.H."/>
            <person name="Hubbard S.S."/>
            <person name="Banfield J.F."/>
        </authorList>
    </citation>
    <scope>NUCLEOTIDE SEQUENCE [LARGE SCALE GENOMIC DNA]</scope>
</reference>
<keyword evidence="1 9" id="KW-0963">Cytoplasm</keyword>
<feature type="binding site" evidence="9">
    <location>
        <position position="311"/>
    </location>
    <ligand>
        <name>DNA</name>
        <dbReference type="ChEBI" id="CHEBI:16991"/>
    </ligand>
</feature>
<feature type="binding site" evidence="9">
    <location>
        <position position="21"/>
    </location>
    <ligand>
        <name>ATP</name>
        <dbReference type="ChEBI" id="CHEBI:30616"/>
    </ligand>
</feature>
<dbReference type="EC" id="3.6.4.-" evidence="9"/>
<dbReference type="Pfam" id="PF05496">
    <property type="entry name" value="RuvB_N"/>
    <property type="match status" value="1"/>
</dbReference>
<accession>A0A1F5CB87</accession>
<comment type="caution">
    <text evidence="9">Lacks conserved residue(s) required for the propagation of feature annotation.</text>
</comment>
<keyword evidence="3 9" id="KW-0227">DNA damage</keyword>
<dbReference type="NCBIfam" id="TIGR00635">
    <property type="entry name" value="ruvB"/>
    <property type="match status" value="1"/>
</dbReference>
<feature type="binding site" evidence="9">
    <location>
        <position position="182"/>
    </location>
    <ligand>
        <name>ATP</name>
        <dbReference type="ChEBI" id="CHEBI:30616"/>
    </ligand>
</feature>
<feature type="binding site" evidence="9">
    <location>
        <position position="172"/>
    </location>
    <ligand>
        <name>ATP</name>
        <dbReference type="ChEBI" id="CHEBI:30616"/>
    </ligand>
</feature>
<keyword evidence="2 9" id="KW-0547">Nucleotide-binding</keyword>
<evidence type="ECO:0000256" key="1">
    <source>
        <dbReference type="ARBA" id="ARBA00022490"/>
    </source>
</evidence>
<feature type="domain" description="AAA+ ATPase" evidence="10">
    <location>
        <begin position="52"/>
        <end position="183"/>
    </location>
</feature>
<dbReference type="InterPro" id="IPR036388">
    <property type="entry name" value="WH-like_DNA-bd_sf"/>
</dbReference>
<dbReference type="PANTHER" id="PTHR42848:SF1">
    <property type="entry name" value="HOLLIDAY JUNCTION BRANCH MIGRATION COMPLEX SUBUNIT RUVB"/>
    <property type="match status" value="1"/>
</dbReference>
<keyword evidence="7 9" id="KW-0233">DNA recombination</keyword>
<proteinExistence type="inferred from homology"/>
<dbReference type="Proteomes" id="UP000177197">
    <property type="component" value="Unassembled WGS sequence"/>
</dbReference>
<dbReference type="InterPro" id="IPR027417">
    <property type="entry name" value="P-loop_NTPase"/>
</dbReference>
<dbReference type="CDD" id="cd00009">
    <property type="entry name" value="AAA"/>
    <property type="match status" value="1"/>
</dbReference>
<dbReference type="Gene3D" id="1.10.10.10">
    <property type="entry name" value="Winged helix-like DNA-binding domain superfamily/Winged helix DNA-binding domain"/>
    <property type="match status" value="1"/>
</dbReference>
<dbReference type="GO" id="GO:0005737">
    <property type="term" value="C:cytoplasm"/>
    <property type="evidence" value="ECO:0007669"/>
    <property type="project" value="UniProtKB-SubCell"/>
</dbReference>
<evidence type="ECO:0000256" key="2">
    <source>
        <dbReference type="ARBA" id="ARBA00022741"/>
    </source>
</evidence>
<dbReference type="PANTHER" id="PTHR42848">
    <property type="match status" value="1"/>
</dbReference>
<comment type="function">
    <text evidence="9">The RuvA-RuvB-RuvC complex processes Holliday junction (HJ) DNA during genetic recombination and DNA repair, while the RuvA-RuvB complex plays an important role in the rescue of blocked DNA replication forks via replication fork reversal (RFR). RuvA specifically binds to HJ cruciform DNA, conferring on it an open structure. The RuvB hexamer acts as an ATP-dependent pump, pulling dsDNA into and through the RuvAB complex. RuvB forms 2 homohexamers on either side of HJ DNA bound by 1 or 2 RuvA tetramers; 4 subunits per hexamer contact DNA at a time. Coordinated motions by a converter formed by DNA-disengaged RuvB subunits stimulates ATP hydrolysis and nucleotide exchange. Immobilization of the converter enables RuvB to convert the ATP-contained energy into a lever motion, pulling 2 nucleotides of DNA out of the RuvA tetramer per ATP hydrolyzed, thus driving DNA branch migration. The RuvB motors rotate together with the DNA substrate, which together with the progressing nucleotide cycle form the mechanistic basis for DNA recombination by continuous HJ branch migration. Branch migration allows RuvC to scan DNA until it finds its consensus sequence, where it cleaves and resolves cruciform DNA.</text>
</comment>
<dbReference type="Pfam" id="PF17864">
    <property type="entry name" value="AAA_lid_4"/>
    <property type="match status" value="1"/>
</dbReference>
<feature type="binding site" evidence="9">
    <location>
        <position position="66"/>
    </location>
    <ligand>
        <name>ATP</name>
        <dbReference type="ChEBI" id="CHEBI:30616"/>
    </ligand>
</feature>
<sequence>MSSQTTDPKFKPEDRTLDQALRPKTWDEYIGQDKVKTNLRILIEAAKRRSEPIDHLLLYGPAGLGKTTLAYIIAREMQANIKITSGPAIEKVGDLASVLTNLNAQDILFIDEAHRLNKMVEEILYPAMENRILHIIIGKGPSARTLQLDLPPFTLIAASTRIGLLSSPLRSRFGATFRLDFYNKQDIEKILERSSQLLGISCDSDALEFIAKSSRFTPRVANRLLKRARDYAQVEGRGYIDKAAAQKALGLLEIDHQGLEPTDRKLLEAIIKKFNGGPVGLQALAASTSEEIETIEDIYEPYLMQLGFLQRTPRGRIATRLAYDHLGLALPLENPNLL</sequence>
<keyword evidence="8 9" id="KW-0234">DNA repair</keyword>
<dbReference type="Gene3D" id="3.40.50.300">
    <property type="entry name" value="P-loop containing nucleotide triphosphate hydrolases"/>
    <property type="match status" value="1"/>
</dbReference>
<feature type="region of interest" description="Small ATPAse domain (RuvB-S)" evidence="9">
    <location>
        <begin position="183"/>
        <end position="253"/>
    </location>
</feature>
<evidence type="ECO:0000256" key="4">
    <source>
        <dbReference type="ARBA" id="ARBA00022801"/>
    </source>
</evidence>
<keyword evidence="6 9" id="KW-0238">DNA-binding</keyword>
<feature type="binding site" evidence="9">
    <location>
        <position position="22"/>
    </location>
    <ligand>
        <name>ATP</name>
        <dbReference type="ChEBI" id="CHEBI:30616"/>
    </ligand>
</feature>
<dbReference type="InterPro" id="IPR003593">
    <property type="entry name" value="AAA+_ATPase"/>
</dbReference>
<feature type="binding site" evidence="9">
    <location>
        <position position="316"/>
    </location>
    <ligand>
        <name>DNA</name>
        <dbReference type="ChEBI" id="CHEBI:16991"/>
    </ligand>
</feature>
<comment type="catalytic activity">
    <reaction evidence="9">
        <text>ATP + H2O = ADP + phosphate + H(+)</text>
        <dbReference type="Rhea" id="RHEA:13065"/>
        <dbReference type="ChEBI" id="CHEBI:15377"/>
        <dbReference type="ChEBI" id="CHEBI:15378"/>
        <dbReference type="ChEBI" id="CHEBI:30616"/>
        <dbReference type="ChEBI" id="CHEBI:43474"/>
        <dbReference type="ChEBI" id="CHEBI:456216"/>
    </reaction>
</comment>
<dbReference type="Gene3D" id="1.10.8.60">
    <property type="match status" value="1"/>
</dbReference>
<feature type="region of interest" description="Head domain (RuvB-H)" evidence="9">
    <location>
        <begin position="256"/>
        <end position="338"/>
    </location>
</feature>
<dbReference type="InterPro" id="IPR008823">
    <property type="entry name" value="RuvB_wg_C"/>
</dbReference>
<comment type="similarity">
    <text evidence="9">Belongs to the RuvB family.</text>
</comment>
<evidence type="ECO:0000256" key="5">
    <source>
        <dbReference type="ARBA" id="ARBA00022840"/>
    </source>
</evidence>
<dbReference type="HAMAP" id="MF_00016">
    <property type="entry name" value="DNA_HJ_migration_RuvB"/>
    <property type="match status" value="1"/>
</dbReference>
<feature type="binding site" evidence="9">
    <location>
        <position position="219"/>
    </location>
    <ligand>
        <name>ATP</name>
        <dbReference type="ChEBI" id="CHEBI:30616"/>
    </ligand>
</feature>
<keyword evidence="11" id="KW-0347">Helicase</keyword>
<keyword evidence="5 9" id="KW-0067">ATP-binding</keyword>
<comment type="caution">
    <text evidence="11">The sequence shown here is derived from an EMBL/GenBank/DDBJ whole genome shotgun (WGS) entry which is preliminary data.</text>
</comment>
<evidence type="ECO:0000259" key="10">
    <source>
        <dbReference type="SMART" id="SM00382"/>
    </source>
</evidence>
<dbReference type="InterPro" id="IPR036390">
    <property type="entry name" value="WH_DNA-bd_sf"/>
</dbReference>
<dbReference type="GO" id="GO:0006310">
    <property type="term" value="P:DNA recombination"/>
    <property type="evidence" value="ECO:0007669"/>
    <property type="project" value="UniProtKB-UniRule"/>
</dbReference>
<comment type="subunit">
    <text evidence="9">Homohexamer. Forms an RuvA(8)-RuvB(12)-Holliday junction (HJ) complex. HJ DNA is sandwiched between 2 RuvA tetramers; dsDNA enters through RuvA and exits via RuvB. An RuvB hexamer assembles on each DNA strand where it exits the tetramer. Each RuvB hexamer is contacted by two RuvA subunits (via domain III) on 2 adjacent RuvB subunits; this complex drives branch migration. In the full resolvosome a probable DNA-RuvA(4)-RuvB(12)-RuvC(2) complex forms which resolves the HJ.</text>
</comment>
<dbReference type="GO" id="GO:0009378">
    <property type="term" value="F:four-way junction helicase activity"/>
    <property type="evidence" value="ECO:0007669"/>
    <property type="project" value="InterPro"/>
</dbReference>
<evidence type="ECO:0000313" key="11">
    <source>
        <dbReference type="EMBL" id="OGD40078.1"/>
    </source>
</evidence>
<dbReference type="SMART" id="SM00382">
    <property type="entry name" value="AAA"/>
    <property type="match status" value="1"/>
</dbReference>
<dbReference type="SUPFAM" id="SSF52540">
    <property type="entry name" value="P-loop containing nucleoside triphosphate hydrolases"/>
    <property type="match status" value="1"/>
</dbReference>
<dbReference type="GO" id="GO:0048476">
    <property type="term" value="C:Holliday junction resolvase complex"/>
    <property type="evidence" value="ECO:0007669"/>
    <property type="project" value="UniProtKB-UniRule"/>
</dbReference>
<feature type="region of interest" description="Large ATPase domain (RuvB-L)" evidence="9">
    <location>
        <begin position="2"/>
        <end position="182"/>
    </location>
</feature>
<evidence type="ECO:0000313" key="12">
    <source>
        <dbReference type="Proteomes" id="UP000177197"/>
    </source>
</evidence>
<keyword evidence="4 9" id="KW-0378">Hydrolase</keyword>
<dbReference type="AlphaFoldDB" id="A0A1F5CB87"/>
<dbReference type="InterPro" id="IPR004605">
    <property type="entry name" value="DNA_helicase_Holl-junc_RuvB"/>
</dbReference>
<comment type="domain">
    <text evidence="9">Has 3 domains, the large (RuvB-L) and small ATPase (RuvB-S) domains and the C-terminal head (RuvB-H) domain. The head domain binds DNA, while the ATPase domains jointly bind ATP, ADP or are empty depending on the state of the subunit in the translocation cycle. During a single DNA translocation step the structure of each domain remains the same, but their relative positions change.</text>
</comment>
<dbReference type="GO" id="GO:0016887">
    <property type="term" value="F:ATP hydrolysis activity"/>
    <property type="evidence" value="ECO:0007669"/>
    <property type="project" value="RHEA"/>
</dbReference>
<name>A0A1F5CB87_9BACT</name>
<feature type="binding site" evidence="9">
    <location>
        <position position="67"/>
    </location>
    <ligand>
        <name>Mg(2+)</name>
        <dbReference type="ChEBI" id="CHEBI:18420"/>
    </ligand>
</feature>
<gene>
    <name evidence="9" type="primary">ruvB</name>
    <name evidence="11" type="ORF">A3I30_02530</name>
</gene>